<evidence type="ECO:0000256" key="1">
    <source>
        <dbReference type="SAM" id="SignalP"/>
    </source>
</evidence>
<gene>
    <name evidence="2" type="ORF">OJAV_G00179110</name>
</gene>
<proteinExistence type="predicted"/>
<dbReference type="EMBL" id="CM012454">
    <property type="protein sequence ID" value="RVE60274.1"/>
    <property type="molecule type" value="Genomic_DNA"/>
</dbReference>
<feature type="signal peptide" evidence="1">
    <location>
        <begin position="1"/>
        <end position="21"/>
    </location>
</feature>
<dbReference type="AlphaFoldDB" id="A0A437CD56"/>
<dbReference type="Pfam" id="PF13895">
    <property type="entry name" value="Ig_2"/>
    <property type="match status" value="1"/>
</dbReference>
<reference evidence="2 3" key="1">
    <citation type="submission" date="2018-11" db="EMBL/GenBank/DDBJ databases">
        <authorList>
            <person name="Lopez-Roques C."/>
            <person name="Donnadieu C."/>
            <person name="Bouchez O."/>
            <person name="Klopp C."/>
            <person name="Cabau C."/>
            <person name="Zahm M."/>
        </authorList>
    </citation>
    <scope>NUCLEOTIDE SEQUENCE [LARGE SCALE GENOMIC DNA]</scope>
    <source>
        <strain evidence="2">RS831</strain>
        <tissue evidence="2">Whole body</tissue>
    </source>
</reference>
<name>A0A437CD56_ORYJA</name>
<protein>
    <submittedName>
        <fullName evidence="2">Uncharacterized protein</fullName>
    </submittedName>
</protein>
<dbReference type="InterPro" id="IPR013783">
    <property type="entry name" value="Ig-like_fold"/>
</dbReference>
<keyword evidence="1" id="KW-0732">Signal</keyword>
<dbReference type="OrthoDB" id="6151406at2759"/>
<keyword evidence="3" id="KW-1185">Reference proteome</keyword>
<dbReference type="SUPFAM" id="SSF48726">
    <property type="entry name" value="Immunoglobulin"/>
    <property type="match status" value="1"/>
</dbReference>
<dbReference type="Gene3D" id="2.60.40.10">
    <property type="entry name" value="Immunoglobulins"/>
    <property type="match status" value="1"/>
</dbReference>
<organism evidence="2 3">
    <name type="scientific">Oryzias javanicus</name>
    <name type="common">Javanese ricefish</name>
    <name type="synonym">Aplocheilus javanicus</name>
    <dbReference type="NCBI Taxonomy" id="123683"/>
    <lineage>
        <taxon>Eukaryota</taxon>
        <taxon>Metazoa</taxon>
        <taxon>Chordata</taxon>
        <taxon>Craniata</taxon>
        <taxon>Vertebrata</taxon>
        <taxon>Euteleostomi</taxon>
        <taxon>Actinopterygii</taxon>
        <taxon>Neopterygii</taxon>
        <taxon>Teleostei</taxon>
        <taxon>Neoteleostei</taxon>
        <taxon>Acanthomorphata</taxon>
        <taxon>Ovalentaria</taxon>
        <taxon>Atherinomorphae</taxon>
        <taxon>Beloniformes</taxon>
        <taxon>Adrianichthyidae</taxon>
        <taxon>Oryziinae</taxon>
        <taxon>Oryzias</taxon>
    </lineage>
</organism>
<evidence type="ECO:0000313" key="2">
    <source>
        <dbReference type="EMBL" id="RVE60274.1"/>
    </source>
</evidence>
<dbReference type="InterPro" id="IPR036179">
    <property type="entry name" value="Ig-like_dom_sf"/>
</dbReference>
<evidence type="ECO:0000313" key="3">
    <source>
        <dbReference type="Proteomes" id="UP000283210"/>
    </source>
</evidence>
<dbReference type="Proteomes" id="UP000283210">
    <property type="component" value="Chromosome 18"/>
</dbReference>
<feature type="chain" id="PRO_5019084607" evidence="1">
    <location>
        <begin position="22"/>
        <end position="162"/>
    </location>
</feature>
<accession>A0A437CD56</accession>
<sequence>MGNTLLCKLEFIFMLYSLLHSGNTRDAELTIEHKSSTFYIGESVTFKCDMKEGREEEWTYTLKREDWTLYSNVPQRRFVLNLSSKRHNGVYQCCGHWKSSDSTKCSNRVSIHVSDRPRSTLTAGTTTVSVGDGVTLSCSVEKSAVVGRKVVQKNLHTLNRIN</sequence>
<reference evidence="2 3" key="2">
    <citation type="submission" date="2019-01" db="EMBL/GenBank/DDBJ databases">
        <title>A chromosome length genome reference of the Java medaka (oryzias javanicus).</title>
        <authorList>
            <person name="Herpin A."/>
            <person name="Takehana Y."/>
            <person name="Naruse K."/>
            <person name="Ansai S."/>
            <person name="Kawaguchi M."/>
        </authorList>
    </citation>
    <scope>NUCLEOTIDE SEQUENCE [LARGE SCALE GENOMIC DNA]</scope>
    <source>
        <strain evidence="2">RS831</strain>
        <tissue evidence="2">Whole body</tissue>
    </source>
</reference>